<accession>A0A1W6LAP4</accession>
<evidence type="ECO:0000313" key="1">
    <source>
        <dbReference type="EMBL" id="ARN21294.1"/>
    </source>
</evidence>
<dbReference type="STRING" id="946333.A4W93_16075"/>
<dbReference type="RefSeq" id="WP_085751586.1">
    <property type="nucleotide sequence ID" value="NZ_BSPR01000004.1"/>
</dbReference>
<dbReference type="SUPFAM" id="SSF52402">
    <property type="entry name" value="Adenine nucleotide alpha hydrolases-like"/>
    <property type="match status" value="1"/>
</dbReference>
<dbReference type="OrthoDB" id="9792500at2"/>
<organism evidence="1 2">
    <name type="scientific">Piscinibacter gummiphilus</name>
    <dbReference type="NCBI Taxonomy" id="946333"/>
    <lineage>
        <taxon>Bacteria</taxon>
        <taxon>Pseudomonadati</taxon>
        <taxon>Pseudomonadota</taxon>
        <taxon>Betaproteobacteria</taxon>
        <taxon>Burkholderiales</taxon>
        <taxon>Sphaerotilaceae</taxon>
        <taxon>Piscinibacter</taxon>
    </lineage>
</organism>
<dbReference type="AlphaFoldDB" id="A0A1W6LAP4"/>
<dbReference type="Gene3D" id="3.40.50.12370">
    <property type="match status" value="1"/>
</dbReference>
<sequence>MRKLLRTIAVLAEGTAGSAIRRAARLATRDDAAIVLVSVGDGSSPVALADVLVQADWLRTQHGLTRVLVCAVAVDDLAAANAAWDLLVMDGLPPGLRAWFGTPAEVLRTCVCPVLLSTRRGGVRYTRALAPVGLESHIAPIAEAATGLTGAAEVHALHVMQTSEEQLMQALGVPQHIVARHWRDRVEATRRRLEARFPDDGPSRPARLHVRPSGAMAAHLVSATRTFGVDLVALRAWRSRLPVGRLHLGVARRLMAEAGCDVLVVPPPAHPPWPREG</sequence>
<proteinExistence type="predicted"/>
<keyword evidence="2" id="KW-1185">Reference proteome</keyword>
<protein>
    <submittedName>
        <fullName evidence="1">Uncharacterized protein</fullName>
    </submittedName>
</protein>
<dbReference type="KEGG" id="rgu:A4W93_16075"/>
<dbReference type="EMBL" id="CP015118">
    <property type="protein sequence ID" value="ARN21294.1"/>
    <property type="molecule type" value="Genomic_DNA"/>
</dbReference>
<gene>
    <name evidence="1" type="ORF">A4W93_16075</name>
</gene>
<evidence type="ECO:0000313" key="2">
    <source>
        <dbReference type="Proteomes" id="UP000193427"/>
    </source>
</evidence>
<reference evidence="1 2" key="1">
    <citation type="submission" date="2016-04" db="EMBL/GenBank/DDBJ databases">
        <title>Complete genome sequence of natural rubber-degrading, novel Gram-negative bacterium, Rhizobacter gummiphilus strain NS21.</title>
        <authorList>
            <person name="Tabata M."/>
            <person name="Kasai D."/>
            <person name="Fukuda M."/>
        </authorList>
    </citation>
    <scope>NUCLEOTIDE SEQUENCE [LARGE SCALE GENOMIC DNA]</scope>
    <source>
        <strain evidence="1 2">NS21</strain>
    </source>
</reference>
<dbReference type="Proteomes" id="UP000193427">
    <property type="component" value="Chromosome"/>
</dbReference>
<name>A0A1W6LAP4_9BURK</name>